<protein>
    <submittedName>
        <fullName evidence="3">Uncharacterized protein</fullName>
    </submittedName>
</protein>
<organism evidence="3 4">
    <name type="scientific">Frankia torreyi</name>
    <dbReference type="NCBI Taxonomy" id="1856"/>
    <lineage>
        <taxon>Bacteria</taxon>
        <taxon>Bacillati</taxon>
        <taxon>Actinomycetota</taxon>
        <taxon>Actinomycetes</taxon>
        <taxon>Frankiales</taxon>
        <taxon>Frankiaceae</taxon>
        <taxon>Frankia</taxon>
    </lineage>
</organism>
<dbReference type="EMBL" id="JYFN01000118">
    <property type="protein sequence ID" value="KJE19361.1"/>
    <property type="molecule type" value="Genomic_DNA"/>
</dbReference>
<feature type="transmembrane region" description="Helical" evidence="2">
    <location>
        <begin position="35"/>
        <end position="56"/>
    </location>
</feature>
<comment type="caution">
    <text evidence="3">The sequence shown here is derived from an EMBL/GenBank/DDBJ whole genome shotgun (WGS) entry which is preliminary data.</text>
</comment>
<keyword evidence="2" id="KW-1133">Transmembrane helix</keyword>
<reference evidence="3 4" key="2">
    <citation type="journal article" date="2016" name="Genome Announc.">
        <title>Permanent Draft Genome Sequences for Two Variants of Frankia sp. Strain CpI1, the First Frankia Strain Isolated from Root Nodules of Comptonia peregrina.</title>
        <authorList>
            <person name="Oshone R."/>
            <person name="Hurst S.G.IV."/>
            <person name="Abebe-Akele F."/>
            <person name="Simpson S."/>
            <person name="Morris K."/>
            <person name="Thomas W.K."/>
            <person name="Tisa L.S."/>
        </authorList>
    </citation>
    <scope>NUCLEOTIDE SEQUENCE [LARGE SCALE GENOMIC DNA]</scope>
    <source>
        <strain evidence="4">CpI1-S</strain>
    </source>
</reference>
<evidence type="ECO:0000256" key="1">
    <source>
        <dbReference type="SAM" id="MobiDB-lite"/>
    </source>
</evidence>
<keyword evidence="4" id="KW-1185">Reference proteome</keyword>
<dbReference type="PATRIC" id="fig|1502723.3.peg.1059"/>
<gene>
    <name evidence="3" type="ORF">FF36_06366</name>
</gene>
<evidence type="ECO:0000313" key="3">
    <source>
        <dbReference type="EMBL" id="KJE19361.1"/>
    </source>
</evidence>
<sequence>RVAGDGEASTTREGGMIPTGSPPRSRGGGSQSHGGWTAVSITGAIFGLAAVALAVWDTLRRRPAAPAG</sequence>
<feature type="region of interest" description="Disordered" evidence="1">
    <location>
        <begin position="1"/>
        <end position="36"/>
    </location>
</feature>
<name>A0A0D8B5A9_9ACTN</name>
<accession>A0A0D8B5A9</accession>
<evidence type="ECO:0000313" key="4">
    <source>
        <dbReference type="Proteomes" id="UP000032545"/>
    </source>
</evidence>
<keyword evidence="2" id="KW-0472">Membrane</keyword>
<proteinExistence type="predicted"/>
<dbReference type="Proteomes" id="UP000032545">
    <property type="component" value="Unassembled WGS sequence"/>
</dbReference>
<feature type="non-terminal residue" evidence="3">
    <location>
        <position position="1"/>
    </location>
</feature>
<reference evidence="4" key="1">
    <citation type="submission" date="2015-02" db="EMBL/GenBank/DDBJ databases">
        <title>Draft Genome of Frankia sp. CpI1-S.</title>
        <authorList>
            <person name="Oshone R.T."/>
            <person name="Ngom M."/>
            <person name="Ghodhbane-Gtari F."/>
            <person name="Gtari M."/>
            <person name="Morris K."/>
            <person name="Thomas K."/>
            <person name="Sen A."/>
            <person name="Tisa L.S."/>
        </authorList>
    </citation>
    <scope>NUCLEOTIDE SEQUENCE [LARGE SCALE GENOMIC DNA]</scope>
    <source>
        <strain evidence="4">CpI1-S</strain>
    </source>
</reference>
<keyword evidence="2" id="KW-0812">Transmembrane</keyword>
<dbReference type="AlphaFoldDB" id="A0A0D8B5A9"/>
<evidence type="ECO:0000256" key="2">
    <source>
        <dbReference type="SAM" id="Phobius"/>
    </source>
</evidence>